<dbReference type="Gene3D" id="1.10.1200.10">
    <property type="entry name" value="ACP-like"/>
    <property type="match status" value="2"/>
</dbReference>
<comment type="caution">
    <text evidence="7">The sequence shown here is derived from an EMBL/GenBank/DDBJ whole genome shotgun (WGS) entry which is preliminary data.</text>
</comment>
<dbReference type="PROSITE" id="PS00455">
    <property type="entry name" value="AMP_BINDING"/>
    <property type="match status" value="2"/>
</dbReference>
<dbReference type="InterPro" id="IPR000873">
    <property type="entry name" value="AMP-dep_synth/lig_dom"/>
</dbReference>
<dbReference type="PANTHER" id="PTHR45527">
    <property type="entry name" value="NONRIBOSOMAL PEPTIDE SYNTHETASE"/>
    <property type="match status" value="1"/>
</dbReference>
<dbReference type="InterPro" id="IPR036736">
    <property type="entry name" value="ACP-like_sf"/>
</dbReference>
<dbReference type="Pfam" id="PF13193">
    <property type="entry name" value="AMP-binding_C"/>
    <property type="match status" value="2"/>
</dbReference>
<dbReference type="InterPro" id="IPR006162">
    <property type="entry name" value="Ppantetheine_attach_site"/>
</dbReference>
<dbReference type="InterPro" id="IPR020806">
    <property type="entry name" value="PKS_PP-bd"/>
</dbReference>
<dbReference type="FunFam" id="2.30.38.10:FF:000001">
    <property type="entry name" value="Non-ribosomal peptide synthetase PvdI"/>
    <property type="match status" value="1"/>
</dbReference>
<evidence type="ECO:0000256" key="5">
    <source>
        <dbReference type="SAM" id="MobiDB-lite"/>
    </source>
</evidence>
<dbReference type="GO" id="GO:0043041">
    <property type="term" value="P:amino acid activation for nonribosomal peptide biosynthetic process"/>
    <property type="evidence" value="ECO:0007669"/>
    <property type="project" value="TreeGrafter"/>
</dbReference>
<evidence type="ECO:0000256" key="4">
    <source>
        <dbReference type="ARBA" id="ARBA00022553"/>
    </source>
</evidence>
<dbReference type="Proteomes" id="UP000312512">
    <property type="component" value="Unassembled WGS sequence"/>
</dbReference>
<dbReference type="CDD" id="cd19531">
    <property type="entry name" value="LCL_NRPS-like"/>
    <property type="match status" value="2"/>
</dbReference>
<organism evidence="7 8">
    <name type="scientific">Nonomuraea phyllanthi</name>
    <dbReference type="NCBI Taxonomy" id="2219224"/>
    <lineage>
        <taxon>Bacteria</taxon>
        <taxon>Bacillati</taxon>
        <taxon>Actinomycetota</taxon>
        <taxon>Actinomycetes</taxon>
        <taxon>Streptosporangiales</taxon>
        <taxon>Streptosporangiaceae</taxon>
        <taxon>Nonomuraea</taxon>
    </lineage>
</organism>
<comment type="cofactor">
    <cofactor evidence="1">
        <name>pantetheine 4'-phosphate</name>
        <dbReference type="ChEBI" id="CHEBI:47942"/>
    </cofactor>
</comment>
<dbReference type="Gene3D" id="3.30.559.30">
    <property type="entry name" value="Nonribosomal peptide synthetase, condensation domain"/>
    <property type="match status" value="2"/>
</dbReference>
<feature type="region of interest" description="Disordered" evidence="5">
    <location>
        <begin position="2125"/>
        <end position="2159"/>
    </location>
</feature>
<dbReference type="RefSeq" id="WP_139630389.1">
    <property type="nucleotide sequence ID" value="NZ_VDLX02000003.1"/>
</dbReference>
<keyword evidence="3" id="KW-0596">Phosphopantetheine</keyword>
<dbReference type="PROSITE" id="PS50075">
    <property type="entry name" value="CARRIER"/>
    <property type="match status" value="2"/>
</dbReference>
<dbReference type="InterPro" id="IPR010071">
    <property type="entry name" value="AA_adenyl_dom"/>
</dbReference>
<dbReference type="SUPFAM" id="SSF52777">
    <property type="entry name" value="CoA-dependent acyltransferases"/>
    <property type="match status" value="4"/>
</dbReference>
<dbReference type="InterPro" id="IPR009081">
    <property type="entry name" value="PP-bd_ACP"/>
</dbReference>
<dbReference type="GO" id="GO:0008610">
    <property type="term" value="P:lipid biosynthetic process"/>
    <property type="evidence" value="ECO:0007669"/>
    <property type="project" value="UniProtKB-ARBA"/>
</dbReference>
<evidence type="ECO:0000256" key="3">
    <source>
        <dbReference type="ARBA" id="ARBA00022450"/>
    </source>
</evidence>
<feature type="domain" description="Carrier" evidence="6">
    <location>
        <begin position="1004"/>
        <end position="1079"/>
    </location>
</feature>
<dbReference type="PROSITE" id="PS00012">
    <property type="entry name" value="PHOSPHOPANTETHEINE"/>
    <property type="match status" value="1"/>
</dbReference>
<proteinExistence type="inferred from homology"/>
<protein>
    <submittedName>
        <fullName evidence="7">Amino acid adenylation domain-containing protein</fullName>
    </submittedName>
</protein>
<dbReference type="CDD" id="cd05930">
    <property type="entry name" value="A_NRPS"/>
    <property type="match status" value="2"/>
</dbReference>
<evidence type="ECO:0000259" key="6">
    <source>
        <dbReference type="PROSITE" id="PS50075"/>
    </source>
</evidence>
<dbReference type="InterPro" id="IPR001242">
    <property type="entry name" value="Condensation_dom"/>
</dbReference>
<dbReference type="SMART" id="SM00823">
    <property type="entry name" value="PKS_PP"/>
    <property type="match status" value="2"/>
</dbReference>
<dbReference type="Gene3D" id="3.30.300.30">
    <property type="match status" value="2"/>
</dbReference>
<dbReference type="FunFam" id="1.10.1200.10:FF:000005">
    <property type="entry name" value="Nonribosomal peptide synthetase 1"/>
    <property type="match status" value="1"/>
</dbReference>
<feature type="region of interest" description="Disordered" evidence="5">
    <location>
        <begin position="1520"/>
        <end position="1556"/>
    </location>
</feature>
<sequence length="2159" mass="232711">MTDQIVTPPPDAVADRRETLRELLRSRAAQAAEHQPASAGQRALWLFDRLHPGSPAYHLGGAARIEGAFDVPAMKAALTQVIRRHPVLRTTLAQVDGELRQRVSGEAAVEFDELDMVGCPAEWVDQVVAEFTQRPFDLARGPLLRAQVVRLDDDVHLLVLAAHHVATDLWSFGIIAGDLQRFYEAEVTGVPAATEGPAAGYLDFVRWQRELLDGPAGRAAAAYWARRLQGEVPQLDLPLDRPRPARPAHRAASCGFTLDRELTLALKELARQAGTTPYVALLAVLNVLLHRYTGQRDIWIGSATSSRGRPAFHEIVGYFANIMVVRTGIEPGQTFRSLLDQVRETVLDGLEHQDYPFPLVIQQLAESRSDPGAPLFNVAFHYESSLSSAQRGLSLLGTGFTDAEIAVGDVVLKPYELEHHGSEHDLTLFAEEVDDTLYCSLRYATDLFDRQTVQDMAHHFRVLARECVRRPDAGLGTLSLLEPAERQRVLTAWNRPGDGVSTGLTCAHHLVIAQAERTPERVAVVCEERSLTYAELVAEARALASVLRARGVGPEVKVGLSADGSCDLVVGMLAVMIAGGAYIPLDPGYPPKRLEYMMEDSDVRLLLTQRHLAGRLPATGAPVLYLDDDHPAPDPAPEAVEPTADNLAYVIYTSGSTGRPKGVMVEHRGVVDLDLAHRQAFPPDPDRRILQNASISFDVSTWEWLMALGSGASLHLAPRAQLRPGPPLADVVRRRGITSLSATPSVMGILDPAGLPTVTELTSVGEAITAETVRAWAPGRRLVNAYGPTEITVFCTLERCEPDGGTPAIGRAVAGTELYVLDEYLEPVPVGVVGELYVGGTGVTRGYQNRPDLTADRFVPHPFSDRPGARLYRTGDRVRFGHDGRLHYLGRNDHQVKIRGVRTEPGEVQAQIVAHPAVREALVLARPARNGELRLIGYVVRHDGDTTSAAAVREHLEQRLMPNMVPAHLVLMDAFPLNPNGKVDRDRLPDPDETAAERPASGARPGTATERELAAVWEEVLGVVAAGIDDNFFELGGHSLLATRIVTRLHQLRGLELPLHEIFDAPTIRTLAARVDALAGAGGDAAPEPIERRPRGPEGLPLSFAQRRLWFMEQLRPGDQAYRLAGELHLEGPLDVGRLRAAMAAVLARHEVLRTVYRVAGGEPRQFVVEAAADPLPLVDLSGTPQADWDRVLSERMAAFDEEPFDLSAGPARAVLLRLADDHHVALLALHHIAGDGWSMRVLVEELAAGYAGRPLPEVPVQYADFACWQRDRQDSEDGVRALSSWERRLSGAPPALELPADRPRTGRPGRPRRVSRELGPTLTGAIGRLAAQESATPSMILLAAFQVLLSRWSGQDDVLVGLPVAGRLRTDLERAIGLFVNTVVIRTDTGGNPPFLDLLRQVRQSVLDADAHQEVPFEQIVERLAPDRDVSRTPIYQVVFNMINLDELVVDIPGIEARVTETEDVSPRFELTLYAKPHADGLTLDAVCDGDLYAAGTIAALLGQLESLLAQVVTDPARPIDDLTTPVPASEADSEGEPGVEPEGELGAEPGLGPGAERSALAHDRFFATAARHPGAEALHHDGTALTYEELAGRADALAEVLRRAGVGRGDRVAVHAARHPDLVVALLGVLRAGAAFAVIDRDHPRPRRAAAAAQLSAAAWLDATGATGPPEVLGPPVRLALAVADLPHRPARGPAFPVLRHTDTAYVAFTSGSTGRPKAVVGPHAPLAHFLAWYTATFQVSAADRFALASGLGHDPLLRDVFVPLSLGAGLHVPPPGHLADPAAFTAWLAGNRITVLHLTPPMARLLAGAPDGALPDLRYAFFGGDVLTEREVAVIRRIAPGAVPVNFYGATETPQAHAYHVVEDLVPGQGVPLGTGVRPARLLVLRGGREAGVGELGEIVVESPHLAAGYLDDPEATAERFHDGRYHTGDLGRLRADGTVSYAGRADRQVKVRGYRADPAEVEGHLRQWCRDAHVTTQADASGETALVAYVVGADDPAGLRARLGGTLPAYLVPGRIVAVPELPLTANGKVDAAALAALAPDAPRETAGEPPAAGLEERLARLWCDLLGLERVGRDDNFFDLGGHSMLVVRLQALLREELGCELSVIDLFQSPTVAALAAAIERPPTGAAPSPEAGDEHDRKRAARRRRLKRGHHG</sequence>
<dbReference type="GO" id="GO:0003824">
    <property type="term" value="F:catalytic activity"/>
    <property type="evidence" value="ECO:0007669"/>
    <property type="project" value="InterPro"/>
</dbReference>
<dbReference type="Pfam" id="PF00501">
    <property type="entry name" value="AMP-binding"/>
    <property type="match status" value="2"/>
</dbReference>
<dbReference type="NCBIfam" id="TIGR01733">
    <property type="entry name" value="AA-adenyl-dom"/>
    <property type="match status" value="1"/>
</dbReference>
<gene>
    <name evidence="7" type="ORF">FH608_011505</name>
</gene>
<reference evidence="7 8" key="1">
    <citation type="submission" date="2019-10" db="EMBL/GenBank/DDBJ databases">
        <title>Nonomuraea sp. nov., isolated from Phyllanthus amarus.</title>
        <authorList>
            <person name="Klykleung N."/>
            <person name="Tanasupawat S."/>
        </authorList>
    </citation>
    <scope>NUCLEOTIDE SEQUENCE [LARGE SCALE GENOMIC DNA]</scope>
    <source>
        <strain evidence="7 8">PA1-10</strain>
    </source>
</reference>
<evidence type="ECO:0000256" key="1">
    <source>
        <dbReference type="ARBA" id="ARBA00001957"/>
    </source>
</evidence>
<name>A0A5C4WR37_9ACTN</name>
<accession>A0A5C4WR37</accession>
<dbReference type="OrthoDB" id="3802848at2"/>
<keyword evidence="4" id="KW-0597">Phosphoprotein</keyword>
<dbReference type="GO" id="GO:0005829">
    <property type="term" value="C:cytosol"/>
    <property type="evidence" value="ECO:0007669"/>
    <property type="project" value="TreeGrafter"/>
</dbReference>
<keyword evidence="8" id="KW-1185">Reference proteome</keyword>
<feature type="compositionally biased region" description="Basic residues" evidence="5">
    <location>
        <begin position="2145"/>
        <end position="2159"/>
    </location>
</feature>
<evidence type="ECO:0000256" key="2">
    <source>
        <dbReference type="ARBA" id="ARBA00006432"/>
    </source>
</evidence>
<dbReference type="FunFam" id="3.30.300.30:FF:000010">
    <property type="entry name" value="Enterobactin synthetase component F"/>
    <property type="match status" value="1"/>
</dbReference>
<dbReference type="GO" id="GO:0072330">
    <property type="term" value="P:monocarboxylic acid biosynthetic process"/>
    <property type="evidence" value="ECO:0007669"/>
    <property type="project" value="UniProtKB-ARBA"/>
</dbReference>
<dbReference type="Pfam" id="PF00668">
    <property type="entry name" value="Condensation"/>
    <property type="match status" value="2"/>
</dbReference>
<evidence type="ECO:0000313" key="7">
    <source>
        <dbReference type="EMBL" id="KAB8196072.1"/>
    </source>
</evidence>
<dbReference type="Gene3D" id="3.40.50.980">
    <property type="match status" value="4"/>
</dbReference>
<feature type="region of interest" description="Disordered" evidence="5">
    <location>
        <begin position="981"/>
        <end position="1008"/>
    </location>
</feature>
<dbReference type="FunFam" id="3.40.50.980:FF:000001">
    <property type="entry name" value="Non-ribosomal peptide synthetase"/>
    <property type="match status" value="1"/>
</dbReference>
<dbReference type="Gene3D" id="3.30.559.10">
    <property type="entry name" value="Chloramphenicol acetyltransferase-like domain"/>
    <property type="match status" value="2"/>
</dbReference>
<comment type="similarity">
    <text evidence="2">Belongs to the ATP-dependent AMP-binding enzyme family.</text>
</comment>
<feature type="domain" description="Carrier" evidence="6">
    <location>
        <begin position="2054"/>
        <end position="2129"/>
    </location>
</feature>
<dbReference type="Gene3D" id="2.30.38.10">
    <property type="entry name" value="Luciferase, Domain 3"/>
    <property type="match status" value="2"/>
</dbReference>
<feature type="compositionally biased region" description="Acidic residues" evidence="5">
    <location>
        <begin position="1533"/>
        <end position="1547"/>
    </location>
</feature>
<dbReference type="FunFam" id="3.40.50.12780:FF:000012">
    <property type="entry name" value="Non-ribosomal peptide synthetase"/>
    <property type="match status" value="1"/>
</dbReference>
<dbReference type="PANTHER" id="PTHR45527:SF1">
    <property type="entry name" value="FATTY ACID SYNTHASE"/>
    <property type="match status" value="1"/>
</dbReference>
<dbReference type="SUPFAM" id="SSF47336">
    <property type="entry name" value="ACP-like"/>
    <property type="match status" value="2"/>
</dbReference>
<dbReference type="Pfam" id="PF00550">
    <property type="entry name" value="PP-binding"/>
    <property type="match status" value="2"/>
</dbReference>
<dbReference type="FunFam" id="1.10.1200.10:FF:000016">
    <property type="entry name" value="Non-ribosomal peptide synthase"/>
    <property type="match status" value="1"/>
</dbReference>
<evidence type="ECO:0000313" key="8">
    <source>
        <dbReference type="Proteomes" id="UP000312512"/>
    </source>
</evidence>
<dbReference type="GO" id="GO:0044550">
    <property type="term" value="P:secondary metabolite biosynthetic process"/>
    <property type="evidence" value="ECO:0007669"/>
    <property type="project" value="UniProtKB-ARBA"/>
</dbReference>
<dbReference type="InterPro" id="IPR045851">
    <property type="entry name" value="AMP-bd_C_sf"/>
</dbReference>
<dbReference type="GO" id="GO:0031177">
    <property type="term" value="F:phosphopantetheine binding"/>
    <property type="evidence" value="ECO:0007669"/>
    <property type="project" value="InterPro"/>
</dbReference>
<dbReference type="InterPro" id="IPR020845">
    <property type="entry name" value="AMP-binding_CS"/>
</dbReference>
<feature type="region of interest" description="Disordered" evidence="5">
    <location>
        <begin position="1294"/>
        <end position="1318"/>
    </location>
</feature>
<dbReference type="InterPro" id="IPR023213">
    <property type="entry name" value="CAT-like_dom_sf"/>
</dbReference>
<dbReference type="SUPFAM" id="SSF56801">
    <property type="entry name" value="Acetyl-CoA synthetase-like"/>
    <property type="match status" value="2"/>
</dbReference>
<dbReference type="EMBL" id="VDLX02000003">
    <property type="protein sequence ID" value="KAB8196072.1"/>
    <property type="molecule type" value="Genomic_DNA"/>
</dbReference>
<dbReference type="InterPro" id="IPR025110">
    <property type="entry name" value="AMP-bd_C"/>
</dbReference>